<dbReference type="PROSITE" id="PS51257">
    <property type="entry name" value="PROKAR_LIPOPROTEIN"/>
    <property type="match status" value="1"/>
</dbReference>
<dbReference type="RefSeq" id="WP_079470103.1">
    <property type="nucleotide sequence ID" value="NZ_FUZZ01000002.1"/>
</dbReference>
<dbReference type="Pfam" id="PF12771">
    <property type="entry name" value="SusD-like_2"/>
    <property type="match status" value="1"/>
</dbReference>
<dbReference type="EMBL" id="FUZZ01000002">
    <property type="protein sequence ID" value="SKD04192.1"/>
    <property type="molecule type" value="Genomic_DNA"/>
</dbReference>
<name>A0A1T5NUV2_9BACT</name>
<dbReference type="Gene3D" id="1.25.40.390">
    <property type="match status" value="1"/>
</dbReference>
<sequence length="542" mass="61744">MRKRYHILTGALLTAAIFIAGCKKGWIDINYNPMQLTENNATPDLMLPDMLFNSMSGVNNETEAQWMGYWTFAEYSSGANVLTYYQLDDMFFGTSSPDPAILLWEANARVHDQPYYIGIAKVIRALQWSRAVDNSNNMPYSEANNTSIRKPKYDTGEFIYEDLVKQLDSAVTLIREAPQDKAIRISIADIMFHGDKQKWFKFINTLKLRLLVHQANKPGREDYIKGEIAKIVAQGSGFLNSGENADINPGFTDQRPSKYYAKYSQYDIYPRYYTVAGDKQIPNWQMASANVTAMNMLKENHDPRLGFFYSPARVPLPANAVEPFTQPGPQEYRGNKFGLPVDEQQYPYNRTEYVSQVGGVRTFRTPVSPLSTGIIKGYDMPCWIITSIESMFLQAEAIQRGWLPGDPETAYKNAVKESFRWLNVGGNTTVPSLSDDAFNTWYNAETAAANPKVSWAAAPDKYKLLMFQKYMAFNGIEPFEAWVDYRRNGRFPEIPLSYDPARVGNIMPIRCPYPVSEMVQNKENLLAQGPIDIFTSKIWWMP</sequence>
<dbReference type="SUPFAM" id="SSF48452">
    <property type="entry name" value="TPR-like"/>
    <property type="match status" value="1"/>
</dbReference>
<accession>A0A1T5NUV2</accession>
<dbReference type="AlphaFoldDB" id="A0A1T5NUV2"/>
<dbReference type="InterPro" id="IPR011990">
    <property type="entry name" value="TPR-like_helical_dom_sf"/>
</dbReference>
<proteinExistence type="predicted"/>
<protein>
    <submittedName>
        <fullName evidence="1">Starch-binding associating with outer membrane</fullName>
    </submittedName>
</protein>
<dbReference type="STRING" id="393003.SAMN05660461_2780"/>
<dbReference type="InterPro" id="IPR041662">
    <property type="entry name" value="SusD-like_2"/>
</dbReference>
<keyword evidence="2" id="KW-1185">Reference proteome</keyword>
<evidence type="ECO:0000313" key="2">
    <source>
        <dbReference type="Proteomes" id="UP000190166"/>
    </source>
</evidence>
<dbReference type="Proteomes" id="UP000190166">
    <property type="component" value="Unassembled WGS sequence"/>
</dbReference>
<gene>
    <name evidence="1" type="ORF">SAMN05660461_2780</name>
</gene>
<organism evidence="1 2">
    <name type="scientific">Chitinophaga ginsengisegetis</name>
    <dbReference type="NCBI Taxonomy" id="393003"/>
    <lineage>
        <taxon>Bacteria</taxon>
        <taxon>Pseudomonadati</taxon>
        <taxon>Bacteroidota</taxon>
        <taxon>Chitinophagia</taxon>
        <taxon>Chitinophagales</taxon>
        <taxon>Chitinophagaceae</taxon>
        <taxon>Chitinophaga</taxon>
    </lineage>
</organism>
<reference evidence="1 2" key="1">
    <citation type="submission" date="2017-02" db="EMBL/GenBank/DDBJ databases">
        <authorList>
            <person name="Peterson S.W."/>
        </authorList>
    </citation>
    <scope>NUCLEOTIDE SEQUENCE [LARGE SCALE GENOMIC DNA]</scope>
    <source>
        <strain evidence="1 2">DSM 18108</strain>
    </source>
</reference>
<evidence type="ECO:0000313" key="1">
    <source>
        <dbReference type="EMBL" id="SKD04192.1"/>
    </source>
</evidence>